<keyword evidence="2" id="KW-0479">Metal-binding</keyword>
<evidence type="ECO:0000256" key="3">
    <source>
        <dbReference type="ARBA" id="ARBA00023008"/>
    </source>
</evidence>
<feature type="region of interest" description="Disordered" evidence="7">
    <location>
        <begin position="233"/>
        <end position="257"/>
    </location>
</feature>
<evidence type="ECO:0000313" key="10">
    <source>
        <dbReference type="EMBL" id="KAK6195735.1"/>
    </source>
</evidence>
<dbReference type="InterPro" id="IPR052282">
    <property type="entry name" value="Starch-active_LPMO"/>
</dbReference>
<accession>A0AAN8KDC4</accession>
<evidence type="ECO:0000256" key="6">
    <source>
        <dbReference type="ARBA" id="ARBA00034311"/>
    </source>
</evidence>
<dbReference type="Pfam" id="PF03067">
    <property type="entry name" value="LPMO_10"/>
    <property type="match status" value="1"/>
</dbReference>
<feature type="compositionally biased region" description="Low complexity" evidence="7">
    <location>
        <begin position="242"/>
        <end position="257"/>
    </location>
</feature>
<keyword evidence="4" id="KW-1015">Disulfide bond</keyword>
<dbReference type="EMBL" id="JAZGQO010000001">
    <property type="protein sequence ID" value="KAK6195735.1"/>
    <property type="molecule type" value="Genomic_DNA"/>
</dbReference>
<dbReference type="GO" id="GO:0046872">
    <property type="term" value="F:metal ion binding"/>
    <property type="evidence" value="ECO:0007669"/>
    <property type="project" value="UniProtKB-KW"/>
</dbReference>
<organism evidence="10 11">
    <name type="scientific">Patella caerulea</name>
    <name type="common">Rayed Mediterranean limpet</name>
    <dbReference type="NCBI Taxonomy" id="87958"/>
    <lineage>
        <taxon>Eukaryota</taxon>
        <taxon>Metazoa</taxon>
        <taxon>Spiralia</taxon>
        <taxon>Lophotrochozoa</taxon>
        <taxon>Mollusca</taxon>
        <taxon>Gastropoda</taxon>
        <taxon>Patellogastropoda</taxon>
        <taxon>Patelloidea</taxon>
        <taxon>Patellidae</taxon>
        <taxon>Patella</taxon>
    </lineage>
</organism>
<protein>
    <recommendedName>
        <fullName evidence="9">Chitin-binding type-4 domain-containing protein</fullName>
    </recommendedName>
</protein>
<evidence type="ECO:0000256" key="7">
    <source>
        <dbReference type="SAM" id="MobiDB-lite"/>
    </source>
</evidence>
<dbReference type="InterPro" id="IPR004302">
    <property type="entry name" value="Cellulose/chitin-bd_N"/>
</dbReference>
<evidence type="ECO:0000313" key="11">
    <source>
        <dbReference type="Proteomes" id="UP001347796"/>
    </source>
</evidence>
<comment type="similarity">
    <text evidence="6">Belongs to the polysaccharide monooxygenase AA13 family.</text>
</comment>
<keyword evidence="5" id="KW-0325">Glycoprotein</keyword>
<dbReference type="AlphaFoldDB" id="A0AAN8KDC4"/>
<evidence type="ECO:0000256" key="4">
    <source>
        <dbReference type="ARBA" id="ARBA00023157"/>
    </source>
</evidence>
<name>A0AAN8KDC4_PATCE</name>
<sequence>MLHMVLVLLVLLHQTNGHGRLTDPPSRASMFRFGYDTPPDYNDNQANCGGRDRQKANNEQCGVCGDPWDAAVKPHEAGGIYATGQIVRTYTAGALITATVEVTANHKGYFEFRICVNNDVTKPATHECLDKHLLELGDRSGTKFYIDNNTGDKKVSLKLPEGVVCSQCVFQWKYHAGNSWGTDPDGKSCVGCGPQEEFYACADIAITSGGMVITSPIASTTVPTQSTVASVTVPTEIQTTRQPQASSSAPVQASQGSPSNKNCHAIGAFANNEAYNNWCVANCALGSCPDNLCSCDDGSDEEDAPHVPVCNSYGVYKSNNMDQWCKTNCQLGFCPDTHCICV</sequence>
<evidence type="ECO:0000259" key="9">
    <source>
        <dbReference type="Pfam" id="PF03067"/>
    </source>
</evidence>
<evidence type="ECO:0000256" key="1">
    <source>
        <dbReference type="ARBA" id="ARBA00001973"/>
    </source>
</evidence>
<comment type="cofactor">
    <cofactor evidence="1">
        <name>Cu(2+)</name>
        <dbReference type="ChEBI" id="CHEBI:29036"/>
    </cofactor>
</comment>
<reference evidence="10 11" key="1">
    <citation type="submission" date="2024-01" db="EMBL/GenBank/DDBJ databases">
        <title>The genome of the rayed Mediterranean limpet Patella caerulea (Linnaeus, 1758).</title>
        <authorList>
            <person name="Anh-Thu Weber A."/>
            <person name="Halstead-Nussloch G."/>
        </authorList>
    </citation>
    <scope>NUCLEOTIDE SEQUENCE [LARGE SCALE GENOMIC DNA]</scope>
    <source>
        <strain evidence="10">AATW-2023a</strain>
        <tissue evidence="10">Whole specimen</tissue>
    </source>
</reference>
<feature type="domain" description="Chitin-binding type-4" evidence="9">
    <location>
        <begin position="18"/>
        <end position="204"/>
    </location>
</feature>
<keyword evidence="8" id="KW-0732">Signal</keyword>
<feature type="chain" id="PRO_5042967983" description="Chitin-binding type-4 domain-containing protein" evidence="8">
    <location>
        <begin position="18"/>
        <end position="342"/>
    </location>
</feature>
<keyword evidence="3" id="KW-0186">Copper</keyword>
<comment type="caution">
    <text evidence="10">The sequence shown here is derived from an EMBL/GenBank/DDBJ whole genome shotgun (WGS) entry which is preliminary data.</text>
</comment>
<dbReference type="Proteomes" id="UP001347796">
    <property type="component" value="Unassembled WGS sequence"/>
</dbReference>
<evidence type="ECO:0000256" key="2">
    <source>
        <dbReference type="ARBA" id="ARBA00022723"/>
    </source>
</evidence>
<proteinExistence type="inferred from homology"/>
<evidence type="ECO:0000256" key="5">
    <source>
        <dbReference type="ARBA" id="ARBA00023180"/>
    </source>
</evidence>
<keyword evidence="11" id="KW-1185">Reference proteome</keyword>
<dbReference type="PANTHER" id="PTHR36575:SF2">
    <property type="entry name" value="CHITIN-BINDING TYPE-4 DOMAIN-CONTAINING PROTEIN-RELATED"/>
    <property type="match status" value="1"/>
</dbReference>
<dbReference type="PANTHER" id="PTHR36575">
    <property type="entry name" value="BINDING PROTEIN, PUTATIVE (AFU_ORTHOLOGUE AFUA_1G14430)-RELATED"/>
    <property type="match status" value="1"/>
</dbReference>
<evidence type="ECO:0000256" key="8">
    <source>
        <dbReference type="SAM" id="SignalP"/>
    </source>
</evidence>
<feature type="signal peptide" evidence="8">
    <location>
        <begin position="1"/>
        <end position="17"/>
    </location>
</feature>
<gene>
    <name evidence="10" type="ORF">SNE40_001098</name>
</gene>